<organism evidence="9 10">
    <name type="scientific">Mumia flava</name>
    <dbReference type="NCBI Taxonomy" id="1348852"/>
    <lineage>
        <taxon>Bacteria</taxon>
        <taxon>Bacillati</taxon>
        <taxon>Actinomycetota</taxon>
        <taxon>Actinomycetes</taxon>
        <taxon>Propionibacteriales</taxon>
        <taxon>Nocardioidaceae</taxon>
        <taxon>Mumia</taxon>
    </lineage>
</organism>
<feature type="transmembrane region" description="Helical" evidence="7">
    <location>
        <begin position="145"/>
        <end position="164"/>
    </location>
</feature>
<evidence type="ECO:0000256" key="2">
    <source>
        <dbReference type="ARBA" id="ARBA00022448"/>
    </source>
</evidence>
<keyword evidence="4 7" id="KW-0812">Transmembrane</keyword>
<accession>A0A0B2B2J2</accession>
<proteinExistence type="inferred from homology"/>
<evidence type="ECO:0000256" key="3">
    <source>
        <dbReference type="ARBA" id="ARBA00022475"/>
    </source>
</evidence>
<sequence>MATTRGRAGGTLNRVLLALPVPIAILLLWHFGVQQQWVLPFGIKMGYVPEPGRVAEVFWDFWFGGILDDAFSGTALDHLLASTARVLAGFGLAALFAIPIGVLMGRFWVVDAALDPTVSIVRPIPATAWVPLVLLIIGFGNQATIFLIMLSAFFPILINTISAVRQVPPRLVEAAQMLGTSRAGVLLKVVVPAATPGIVSGLRIGLGLGWVILVLGEANGIDTGLGAVINLARELVRTDLVVVGMICIGLAGFVSDRLLVGLFKVGLGRRPLVG</sequence>
<keyword evidence="5 7" id="KW-1133">Transmembrane helix</keyword>
<keyword evidence="6 7" id="KW-0472">Membrane</keyword>
<comment type="similarity">
    <text evidence="7">Belongs to the binding-protein-dependent transport system permease family.</text>
</comment>
<name>A0A0B2B2J2_9ACTN</name>
<dbReference type="PANTHER" id="PTHR30151">
    <property type="entry name" value="ALKANE SULFONATE ABC TRANSPORTER-RELATED, MEMBRANE SUBUNIT"/>
    <property type="match status" value="1"/>
</dbReference>
<evidence type="ECO:0000313" key="9">
    <source>
        <dbReference type="EMBL" id="PJJ57820.1"/>
    </source>
</evidence>
<gene>
    <name evidence="9" type="ORF">CLV56_2058</name>
</gene>
<feature type="domain" description="ABC transmembrane type-1" evidence="8">
    <location>
        <begin position="79"/>
        <end position="259"/>
    </location>
</feature>
<feature type="transmembrane region" description="Helical" evidence="7">
    <location>
        <begin position="185"/>
        <end position="213"/>
    </location>
</feature>
<dbReference type="PANTHER" id="PTHR30151:SF0">
    <property type="entry name" value="ABC TRANSPORTER PERMEASE PROTEIN MJ0413-RELATED"/>
    <property type="match status" value="1"/>
</dbReference>
<dbReference type="Proteomes" id="UP000230842">
    <property type="component" value="Unassembled WGS sequence"/>
</dbReference>
<feature type="transmembrane region" description="Helical" evidence="7">
    <location>
        <begin position="12"/>
        <end position="31"/>
    </location>
</feature>
<reference evidence="9 10" key="1">
    <citation type="submission" date="2017-11" db="EMBL/GenBank/DDBJ databases">
        <title>Genomic Encyclopedia of Archaeal and Bacterial Type Strains, Phase II (KMG-II): From Individual Species to Whole Genera.</title>
        <authorList>
            <person name="Goeker M."/>
        </authorList>
    </citation>
    <scope>NUCLEOTIDE SEQUENCE [LARGE SCALE GENOMIC DNA]</scope>
    <source>
        <strain evidence="9 10">DSM 27763</strain>
    </source>
</reference>
<dbReference type="GO" id="GO:0055085">
    <property type="term" value="P:transmembrane transport"/>
    <property type="evidence" value="ECO:0007669"/>
    <property type="project" value="InterPro"/>
</dbReference>
<dbReference type="AlphaFoldDB" id="A0A0B2B2J2"/>
<dbReference type="Pfam" id="PF00528">
    <property type="entry name" value="BPD_transp_1"/>
    <property type="match status" value="1"/>
</dbReference>
<evidence type="ECO:0000256" key="7">
    <source>
        <dbReference type="RuleBase" id="RU363032"/>
    </source>
</evidence>
<evidence type="ECO:0000256" key="4">
    <source>
        <dbReference type="ARBA" id="ARBA00022692"/>
    </source>
</evidence>
<dbReference type="GO" id="GO:0005886">
    <property type="term" value="C:plasma membrane"/>
    <property type="evidence" value="ECO:0007669"/>
    <property type="project" value="UniProtKB-SubCell"/>
</dbReference>
<comment type="caution">
    <text evidence="9">The sequence shown here is derived from an EMBL/GenBank/DDBJ whole genome shotgun (WGS) entry which is preliminary data.</text>
</comment>
<keyword evidence="2 7" id="KW-0813">Transport</keyword>
<keyword evidence="3" id="KW-1003">Cell membrane</keyword>
<comment type="subcellular location">
    <subcellularLocation>
        <location evidence="1 7">Cell membrane</location>
        <topology evidence="1 7">Multi-pass membrane protein</topology>
    </subcellularLocation>
</comment>
<keyword evidence="10" id="KW-1185">Reference proteome</keyword>
<feature type="transmembrane region" description="Helical" evidence="7">
    <location>
        <begin position="240"/>
        <end position="260"/>
    </location>
</feature>
<dbReference type="SUPFAM" id="SSF161098">
    <property type="entry name" value="MetI-like"/>
    <property type="match status" value="1"/>
</dbReference>
<dbReference type="CDD" id="cd06261">
    <property type="entry name" value="TM_PBP2"/>
    <property type="match status" value="1"/>
</dbReference>
<dbReference type="InterPro" id="IPR035906">
    <property type="entry name" value="MetI-like_sf"/>
</dbReference>
<dbReference type="PROSITE" id="PS50928">
    <property type="entry name" value="ABC_TM1"/>
    <property type="match status" value="1"/>
</dbReference>
<dbReference type="InterPro" id="IPR000515">
    <property type="entry name" value="MetI-like"/>
</dbReference>
<dbReference type="EMBL" id="PGEZ01000001">
    <property type="protein sequence ID" value="PJJ57820.1"/>
    <property type="molecule type" value="Genomic_DNA"/>
</dbReference>
<evidence type="ECO:0000256" key="6">
    <source>
        <dbReference type="ARBA" id="ARBA00023136"/>
    </source>
</evidence>
<protein>
    <submittedName>
        <fullName evidence="9">NitT/TauT family transport system permease protein</fullName>
    </submittedName>
</protein>
<evidence type="ECO:0000313" key="10">
    <source>
        <dbReference type="Proteomes" id="UP000230842"/>
    </source>
</evidence>
<evidence type="ECO:0000259" key="8">
    <source>
        <dbReference type="PROSITE" id="PS50928"/>
    </source>
</evidence>
<evidence type="ECO:0000256" key="5">
    <source>
        <dbReference type="ARBA" id="ARBA00022989"/>
    </source>
</evidence>
<feature type="transmembrane region" description="Helical" evidence="7">
    <location>
        <begin position="86"/>
        <end position="108"/>
    </location>
</feature>
<dbReference type="Gene3D" id="1.10.3720.10">
    <property type="entry name" value="MetI-like"/>
    <property type="match status" value="1"/>
</dbReference>
<evidence type="ECO:0000256" key="1">
    <source>
        <dbReference type="ARBA" id="ARBA00004651"/>
    </source>
</evidence>
<feature type="transmembrane region" description="Helical" evidence="7">
    <location>
        <begin position="120"/>
        <end position="139"/>
    </location>
</feature>